<dbReference type="EMBL" id="NVUS01000012">
    <property type="protein sequence ID" value="PCJ00336.1"/>
    <property type="molecule type" value="Genomic_DNA"/>
</dbReference>
<organism evidence="1">
    <name type="scientific">OCS116 cluster bacterium</name>
    <dbReference type="NCBI Taxonomy" id="2030921"/>
    <lineage>
        <taxon>Bacteria</taxon>
        <taxon>Pseudomonadati</taxon>
        <taxon>Pseudomonadota</taxon>
        <taxon>Alphaproteobacteria</taxon>
        <taxon>OCS116 cluster</taxon>
    </lineage>
</organism>
<sequence>MQSKHYRINPKFVAKIIEEIELCNQDNFLFGSSEYNGLLQEKLNIEIRKSEKIGEYLDLLEIQIAKTQKIANSLLIKKNTGNTELPFGTIL</sequence>
<reference key="1">
    <citation type="submission" date="2017-08" db="EMBL/GenBank/DDBJ databases">
        <title>A dynamic microbial community with high functional redundancy inhabits the cold, oxic subseafloor aquifer.</title>
        <authorList>
            <person name="Tully B.J."/>
            <person name="Wheat C.G."/>
            <person name="Glazer B.T."/>
            <person name="Huber J.A."/>
        </authorList>
    </citation>
    <scope>NUCLEOTIDE SEQUENCE [LARGE SCALE GENOMIC DNA]</scope>
</reference>
<gene>
    <name evidence="1" type="ORF">COB13_09960</name>
</gene>
<protein>
    <submittedName>
        <fullName evidence="1">Uncharacterized protein</fullName>
    </submittedName>
</protein>
<reference evidence="1" key="2">
    <citation type="journal article" date="2018" name="ISME J.">
        <title>A dynamic microbial community with high functional redundancy inhabits the cold, oxic subseafloor aquifer.</title>
        <authorList>
            <person name="Tully B.J."/>
            <person name="Wheat C.G."/>
            <person name="Glazer B.T."/>
            <person name="Huber J.A."/>
        </authorList>
    </citation>
    <scope>NUCLEOTIDE SEQUENCE</scope>
    <source>
        <strain evidence="1">NORP83</strain>
    </source>
</reference>
<dbReference type="AlphaFoldDB" id="A0A2A4Z198"/>
<comment type="caution">
    <text evidence="1">The sequence shown here is derived from an EMBL/GenBank/DDBJ whole genome shotgun (WGS) entry which is preliminary data.</text>
</comment>
<proteinExistence type="predicted"/>
<name>A0A2A4Z198_9PROT</name>
<evidence type="ECO:0000313" key="1">
    <source>
        <dbReference type="EMBL" id="PCJ00336.1"/>
    </source>
</evidence>
<accession>A0A2A4Z198</accession>